<dbReference type="InterPro" id="IPR052771">
    <property type="entry name" value="Neurotrophin_sig_adaptor"/>
</dbReference>
<feature type="repeat" description="ANK" evidence="6">
    <location>
        <begin position="773"/>
        <end position="805"/>
    </location>
</feature>
<feature type="repeat" description="ANK" evidence="6">
    <location>
        <begin position="938"/>
        <end position="970"/>
    </location>
</feature>
<dbReference type="InterPro" id="IPR036770">
    <property type="entry name" value="Ankyrin_rpt-contain_sf"/>
</dbReference>
<evidence type="ECO:0000256" key="3">
    <source>
        <dbReference type="ARBA" id="ARBA00023015"/>
    </source>
</evidence>
<dbReference type="PANTHER" id="PTHR24116">
    <property type="entry name" value="KINASE D-INTERACTING SUBSTRATE OF 220 KDA"/>
    <property type="match status" value="1"/>
</dbReference>
<feature type="repeat" description="ANK" evidence="6">
    <location>
        <begin position="740"/>
        <end position="772"/>
    </location>
</feature>
<dbReference type="GO" id="GO:0005634">
    <property type="term" value="C:nucleus"/>
    <property type="evidence" value="ECO:0007669"/>
    <property type="project" value="UniProtKB-SubCell"/>
</dbReference>
<dbReference type="Proteomes" id="UP000887581">
    <property type="component" value="Unplaced"/>
</dbReference>
<feature type="domain" description="Kinase D-interacting substrate of 220 kDa-like SAM" evidence="12">
    <location>
        <begin position="1659"/>
        <end position="1729"/>
    </location>
</feature>
<keyword evidence="6" id="KW-0040">ANK repeat</keyword>
<feature type="transmembrane region" description="Helical" evidence="8">
    <location>
        <begin position="1266"/>
        <end position="1291"/>
    </location>
</feature>
<keyword evidence="5" id="KW-0539">Nucleus</keyword>
<evidence type="ECO:0000313" key="14">
    <source>
        <dbReference type="WBParaSite" id="sdigi.contig27.g2115.t1"/>
    </source>
</evidence>
<evidence type="ECO:0000259" key="12">
    <source>
        <dbReference type="Pfam" id="PF23307"/>
    </source>
</evidence>
<keyword evidence="3" id="KW-0805">Transcription regulation</keyword>
<evidence type="ECO:0000256" key="1">
    <source>
        <dbReference type="ARBA" id="ARBA00004123"/>
    </source>
</evidence>
<dbReference type="InterPro" id="IPR057092">
    <property type="entry name" value="SAM_KIDINS220"/>
</dbReference>
<keyword evidence="13" id="KW-1185">Reference proteome</keyword>
<feature type="region of interest" description="Disordered" evidence="7">
    <location>
        <begin position="1800"/>
        <end position="1823"/>
    </location>
</feature>
<feature type="transmembrane region" description="Helical" evidence="8">
    <location>
        <begin position="2040"/>
        <end position="2062"/>
    </location>
</feature>
<feature type="repeat" description="ANK" evidence="6">
    <location>
        <begin position="706"/>
        <end position="738"/>
    </location>
</feature>
<organism evidence="13 14">
    <name type="scientific">Setaria digitata</name>
    <dbReference type="NCBI Taxonomy" id="48799"/>
    <lineage>
        <taxon>Eukaryota</taxon>
        <taxon>Metazoa</taxon>
        <taxon>Ecdysozoa</taxon>
        <taxon>Nematoda</taxon>
        <taxon>Chromadorea</taxon>
        <taxon>Rhabditida</taxon>
        <taxon>Spirurina</taxon>
        <taxon>Spiruromorpha</taxon>
        <taxon>Filarioidea</taxon>
        <taxon>Setariidae</taxon>
        <taxon>Setaria</taxon>
    </lineage>
</organism>
<feature type="transmembrane region" description="Helical" evidence="8">
    <location>
        <begin position="1098"/>
        <end position="1123"/>
    </location>
</feature>
<proteinExistence type="inferred from homology"/>
<dbReference type="Pfam" id="PF10149">
    <property type="entry name" value="TM231"/>
    <property type="match status" value="1"/>
</dbReference>
<feature type="transmembrane region" description="Helical" evidence="8">
    <location>
        <begin position="1058"/>
        <end position="1077"/>
    </location>
</feature>
<keyword evidence="8" id="KW-0812">Transmembrane</keyword>
<dbReference type="GO" id="GO:0030165">
    <property type="term" value="F:PDZ domain binding"/>
    <property type="evidence" value="ECO:0007669"/>
    <property type="project" value="TreeGrafter"/>
</dbReference>
<evidence type="ECO:0000256" key="2">
    <source>
        <dbReference type="ARBA" id="ARBA00010427"/>
    </source>
</evidence>
<dbReference type="Pfam" id="PF23307">
    <property type="entry name" value="SAM_KIDINS220"/>
    <property type="match status" value="1"/>
</dbReference>
<name>A0A915PUP2_9BILA</name>
<dbReference type="SMART" id="SM00248">
    <property type="entry name" value="ANK"/>
    <property type="match status" value="11"/>
</dbReference>
<feature type="transmembrane region" description="Helical" evidence="8">
    <location>
        <begin position="1896"/>
        <end position="1913"/>
    </location>
</feature>
<reference evidence="14" key="1">
    <citation type="submission" date="2022-11" db="UniProtKB">
        <authorList>
            <consortium name="WormBaseParasite"/>
        </authorList>
    </citation>
    <scope>IDENTIFICATION</scope>
</reference>
<evidence type="ECO:0000259" key="10">
    <source>
        <dbReference type="Pfam" id="PF07693"/>
    </source>
</evidence>
<feature type="domain" description="KAP NTPase" evidence="10">
    <location>
        <begin position="1042"/>
        <end position="1549"/>
    </location>
</feature>
<dbReference type="Gene3D" id="1.25.40.20">
    <property type="entry name" value="Ankyrin repeat-containing domain"/>
    <property type="match status" value="2"/>
</dbReference>
<feature type="repeat" description="ANK" evidence="6">
    <location>
        <begin position="905"/>
        <end position="937"/>
    </location>
</feature>
<dbReference type="Pfam" id="PF13637">
    <property type="entry name" value="Ank_4"/>
    <property type="match status" value="1"/>
</dbReference>
<dbReference type="InterPro" id="IPR011646">
    <property type="entry name" value="KAP_P-loop"/>
</dbReference>
<evidence type="ECO:0000256" key="6">
    <source>
        <dbReference type="PROSITE-ProRule" id="PRU00023"/>
    </source>
</evidence>
<evidence type="ECO:0000256" key="7">
    <source>
        <dbReference type="SAM" id="MobiDB-lite"/>
    </source>
</evidence>
<protein>
    <submittedName>
        <fullName evidence="14">Transmembrane protein 231</fullName>
    </submittedName>
</protein>
<feature type="transmembrane region" description="Helical" evidence="8">
    <location>
        <begin position="1303"/>
        <end position="1328"/>
    </location>
</feature>
<evidence type="ECO:0000259" key="9">
    <source>
        <dbReference type="Pfam" id="PF05179"/>
    </source>
</evidence>
<dbReference type="Pfam" id="PF00023">
    <property type="entry name" value="Ank"/>
    <property type="match status" value="2"/>
</dbReference>
<evidence type="ECO:0000313" key="13">
    <source>
        <dbReference type="Proteomes" id="UP000887581"/>
    </source>
</evidence>
<dbReference type="GO" id="GO:0019887">
    <property type="term" value="F:protein kinase regulator activity"/>
    <property type="evidence" value="ECO:0007669"/>
    <property type="project" value="TreeGrafter"/>
</dbReference>
<feature type="compositionally biased region" description="Polar residues" evidence="7">
    <location>
        <begin position="1809"/>
        <end position="1823"/>
    </location>
</feature>
<sequence length="2424" mass="273206">MDLNSGRQIWTGSQSHKKPGTVLSGWVIESDGDGNFDRPFIEQPLHVKLGSLRTYQHGSVNSTLASMTLIQWNRKRWYISLSTMADPLKLLHEYAIGRRTMREIKNGNQRYYVFGDAAYRRDVKTNLMVYGRQNEYYTLESLLLLWENREMQHTAYVKDASGKGIQCVTRPDRRELLAYLKGEREQPPQTVDLLAPIPAPIPVSRLIDQNEPEVKKARYDGEENRQRIQNLLKGTVTEGNKSADVEGVRDLSDKLTADKIAALKNKRKKNMARNTIKSVDDRFGAPMDLDVPEVSEDALDRELKGKERVWRNRTSVMEAASKEFTSILSILHSFKLREEAAQRQKSTVPPPRATANDRTRTQPAGYSRYDQEKFNKDQTAGFKIETGLTFQGTSIMSASGAKPMVMESSAPAKTLLTPNSDSGNPRHQKRQSRTPIIIIPAAGTSLITMFNVRDILQAQLKLPATQDMRFITTEERKATCRRENEVLIQRLKHDGVTVPYRVVENPLKFGDDEWSRVVAVFVQGPAWQFKGWRWGGNPTDIFANVAAFHLMYDDQKMDNNVSKWSVNVLKLSRTKRHLDRAILARFWEALDRYIIKNKPHLRTSGMAADSKIDELFSLLENGELRSVNLAKSDFSTMRNGEGENVLIVAARTGQADIVRDFVNDFDLEDTDADGWTALLDATYNGHDEIVKILLEAGAAVDYPDMLGWSPLMWAVYKNRYGCAQLLIQYKAHVNLIDEEDSLTPLIVASGRGYVAFVELLISAGAEVNACDKFGSTALIWAARKGYKPIIELLLDAGAELDAVGMYGATALMMATRGNFINVVRLLLSREPNVNVADQNGLSPLGIAAREGYVEIASMFIQLGAYVNAADRFGNSILAGAVRSGNVEIVKMLLEKHADVNARDSENRTPLHLAIDKSFMDIAVALLEKKPNLEIRNKDGDTPLLRAVKNRHISFCQLLVNSGAKVSAADNAGDNALHIALRTRSRKITQSLLLNPSDSRLLYRPNKLGQTPYSIDQENPQPIIPLIYGPLDAEVQVDAMLGYDIYSNVLADIVCEPNLTLPLTIGLYAKWGSGKSVLLDRMKDSMRSFSRSWLDAVQLSWSWSLIFLIGLLIAILTLLGITAVAVLQNFYYIITVVASGLIIFILLIVLYGLIYYGSRVKGWSRSVNITRSVAKFLAHMRLLSSVALQHAASVREKDLLSCPVSFLFADYHRLSSVGGEQALAKIVITLFEAAENHFGSLPVRLFCALRVSFAHGNKSKTRRICGVPVTVMLSLFLFSISTASVLLILWLYDGTDMQSSYLFGSISFFIVATVLMVYPLFLLFIYGFVNMPKKRMNAAAQKINKLRFEGFMQKLQHEVDLLANMIRSLDFFTNSQTRLIVVVDGLDNCEQERMVQTLDALELLFCTRADRPFVVTIAVDPHIIISAVNHSMHSALAGTELTGHDYLKVNIINMPFYLHNSAIRQLQTNLRNKRESLSDWKERFKRQDTFHGSYISLREGFEGRSSRKVTAVVGTRGLSHSLIADDYFSNMNPRSMKRIVNALTLTGRLMRAFEIEFSWVSLGYWVSLIEQWPSRMCWLIDHALDIPQDSYPLAELYNHLKQQIPKKDPLIDLDRNPDNFESFLEQASVTGPEQLTVGHVRRFVPCTSNLDPYLRKLIRDITDLVKKLDIPSERANIITEKMCASNLTGLVLSACNLSEVQETLKLNLGDWTLLKLLIETLRAWKPVIISDNAGETPISLVSPTPVLPISTSNSMQEQQEHKHQLTIQEGDHQWILESFSGMDVAEVEDVLPTTSVRFNDGAASERDSTESVCGSQENLLDSGSTLQTRGEDMNVMMRRARYGLKHRYTREELMSGMLVDSVHSDVTHSGTNSRSGSRTHPPIILDISDNQQIMRKVSLSEAIPVLVFLTIVVIKKDMNGQKGFIVPIYFMFSEIVALMHRNIHTILLIVSIATYSKLATTVVPTARRLTPFIVDIEKFGRNLWYIAKSKPSAFLIGFYSSLLRYPGFVFSLLVLLFQSVISKSTYPVLPYTCKYKAPKCSTAYCCSNALLAFTLLFTLFVTFTAQGFWKKFGEYREQATVYYKQRFIILLKGEVPNSYYVWSSYPLLNHAEEAHTQIAVIEEYENDFNDDGKPDLIELNVTFPVEEGDKICGVFYMFLFDYQLDQRSRFSMETVVLDDLERATASSSVTISGDLWLDQVIPFESSGRDPNNGGPIINEFSLDLVEYSPVTIASRNSFRNFTTVLKKKSVAWAPKRAGDNNFVLHLSIRILEQQLFYRTSLLELLKWAWIQYFACFVVIHFFVNKLRKFLFENRLLNTLLLSLCCEDTQPLQTDIMSDDIRSVQIPVESAAISVQQDSTVASTSSTPLQIHHSRLEVVDKSETAPAGATFVRQSNFIRSVAKAAIENFNKTYLMLKSTTKLLIEI</sequence>
<feature type="domain" description="Paf1 complex subunit Cdc73 N-terminal" evidence="11">
    <location>
        <begin position="84"/>
        <end position="373"/>
    </location>
</feature>
<dbReference type="InterPro" id="IPR032041">
    <property type="entry name" value="Cdc73_N"/>
</dbReference>
<keyword evidence="8" id="KW-1133">Transmembrane helix</keyword>
<dbReference type="Pfam" id="PF07693">
    <property type="entry name" value="KAP_NTPase"/>
    <property type="match status" value="1"/>
</dbReference>
<dbReference type="PROSITE" id="PS50297">
    <property type="entry name" value="ANK_REP_REGION"/>
    <property type="match status" value="8"/>
</dbReference>
<feature type="transmembrane region" description="Helical" evidence="8">
    <location>
        <begin position="2001"/>
        <end position="2020"/>
    </location>
</feature>
<dbReference type="InterPro" id="IPR002110">
    <property type="entry name" value="Ankyrin_rpt"/>
</dbReference>
<keyword evidence="4" id="KW-0804">Transcription</keyword>
<dbReference type="SUPFAM" id="SSF48403">
    <property type="entry name" value="Ankyrin repeat"/>
    <property type="match status" value="1"/>
</dbReference>
<comment type="subcellular location">
    <subcellularLocation>
        <location evidence="1">Nucleus</location>
    </subcellularLocation>
</comment>
<dbReference type="InterPro" id="IPR031336">
    <property type="entry name" value="CDC73_C"/>
</dbReference>
<dbReference type="FunFam" id="3.40.50.11990:FF:000002">
    <property type="entry name" value="protein CDC73 homolog"/>
    <property type="match status" value="1"/>
</dbReference>
<dbReference type="Pfam" id="PF16050">
    <property type="entry name" value="CDC73_N"/>
    <property type="match status" value="1"/>
</dbReference>
<dbReference type="InterPro" id="IPR038103">
    <property type="entry name" value="CDC73_C_sf"/>
</dbReference>
<dbReference type="Pfam" id="PF05179">
    <property type="entry name" value="CDC73_C"/>
    <property type="match status" value="1"/>
</dbReference>
<dbReference type="Pfam" id="PF12796">
    <property type="entry name" value="Ank_2"/>
    <property type="match status" value="2"/>
</dbReference>
<feature type="domain" description="Cell division control protein 73 C-terminal" evidence="9">
    <location>
        <begin position="432"/>
        <end position="592"/>
    </location>
</feature>
<feature type="repeat" description="ANK" evidence="6">
    <location>
        <begin position="806"/>
        <end position="838"/>
    </location>
</feature>
<evidence type="ECO:0000256" key="8">
    <source>
        <dbReference type="SAM" id="Phobius"/>
    </source>
</evidence>
<feature type="repeat" description="ANK" evidence="6">
    <location>
        <begin position="839"/>
        <end position="871"/>
    </location>
</feature>
<dbReference type="PROSITE" id="PS50088">
    <property type="entry name" value="ANK_REPEAT"/>
    <property type="match status" value="9"/>
</dbReference>
<feature type="repeat" description="ANK" evidence="6">
    <location>
        <begin position="872"/>
        <end position="904"/>
    </location>
</feature>
<evidence type="ECO:0000256" key="4">
    <source>
        <dbReference type="ARBA" id="ARBA00023163"/>
    </source>
</evidence>
<evidence type="ECO:0000259" key="11">
    <source>
        <dbReference type="Pfam" id="PF16050"/>
    </source>
</evidence>
<feature type="transmembrane region" description="Helical" evidence="8">
    <location>
        <begin position="1129"/>
        <end position="1155"/>
    </location>
</feature>
<dbReference type="WBParaSite" id="sdigi.contig27.g2115.t1">
    <property type="protein sequence ID" value="sdigi.contig27.g2115.t1"/>
    <property type="gene ID" value="sdigi.contig27.g2115"/>
</dbReference>
<dbReference type="Gene3D" id="3.40.50.11990">
    <property type="entry name" value="RNA polymerase II accessory factor, Cdc73 C-terminal domain"/>
    <property type="match status" value="1"/>
</dbReference>
<feature type="region of interest" description="Disordered" evidence="7">
    <location>
        <begin position="341"/>
        <end position="368"/>
    </location>
</feature>
<comment type="similarity">
    <text evidence="2">Belongs to the CDC73 family.</text>
</comment>
<dbReference type="InterPro" id="IPR019306">
    <property type="entry name" value="TMEM231"/>
</dbReference>
<keyword evidence="8" id="KW-0472">Membrane</keyword>
<dbReference type="PANTHER" id="PTHR24116:SF0">
    <property type="entry name" value="KINASE D-INTERACTING SUBSTRATE OF 220 KDA"/>
    <property type="match status" value="1"/>
</dbReference>
<feature type="transmembrane region" description="Helical" evidence="8">
    <location>
        <begin position="2283"/>
        <end position="2302"/>
    </location>
</feature>
<feature type="repeat" description="ANK" evidence="6">
    <location>
        <begin position="673"/>
        <end position="705"/>
    </location>
</feature>
<accession>A0A915PUP2</accession>
<evidence type="ECO:0000256" key="5">
    <source>
        <dbReference type="ARBA" id="ARBA00023242"/>
    </source>
</evidence>